<dbReference type="PANTHER" id="PTHR42915:SF1">
    <property type="entry name" value="PEPTIDOGLYCAN BETA-N-ACETYLMURAMIDASE NAMZ"/>
    <property type="match status" value="1"/>
</dbReference>
<gene>
    <name evidence="3" type="ORF">NPRO_22840</name>
</gene>
<dbReference type="Gene3D" id="3.40.50.12170">
    <property type="entry name" value="Uncharacterised protein PF07075, DUF1343"/>
    <property type="match status" value="1"/>
</dbReference>
<dbReference type="GO" id="GO:0033922">
    <property type="term" value="F:peptidoglycan beta-N-acetylmuramidase activity"/>
    <property type="evidence" value="ECO:0007669"/>
    <property type="project" value="InterPro"/>
</dbReference>
<name>A0A809RB72_9BACT</name>
<dbReference type="EMBL" id="AP021858">
    <property type="protein sequence ID" value="BBO24689.1"/>
    <property type="molecule type" value="Genomic_DNA"/>
</dbReference>
<proteinExistence type="predicted"/>
<dbReference type="Pfam" id="PF20732">
    <property type="entry name" value="NamZ_C"/>
    <property type="match status" value="1"/>
</dbReference>
<protein>
    <recommendedName>
        <fullName evidence="5">DUF1343 domain-containing protein</fullName>
    </recommendedName>
</protein>
<organism evidence="3 4">
    <name type="scientific">Candidatus Nitrosymbiomonas proteolyticus</name>
    <dbReference type="NCBI Taxonomy" id="2608984"/>
    <lineage>
        <taxon>Bacteria</taxon>
        <taxon>Bacillati</taxon>
        <taxon>Armatimonadota</taxon>
        <taxon>Armatimonadota incertae sedis</taxon>
        <taxon>Candidatus Nitrosymbiomonas</taxon>
    </lineage>
</organism>
<reference evidence="3" key="1">
    <citation type="journal article" name="DNA Res.">
        <title>The physiological potential of anammox bacteria as revealed by their core genome structure.</title>
        <authorList>
            <person name="Okubo T."/>
            <person name="Toyoda A."/>
            <person name="Fukuhara K."/>
            <person name="Uchiyama I."/>
            <person name="Harigaya Y."/>
            <person name="Kuroiwa M."/>
            <person name="Suzuki T."/>
            <person name="Murakami Y."/>
            <person name="Suwa Y."/>
            <person name="Takami H."/>
        </authorList>
    </citation>
    <scope>NUCLEOTIDE SEQUENCE</scope>
    <source>
        <strain evidence="3">317325-2</strain>
    </source>
</reference>
<evidence type="ECO:0000259" key="2">
    <source>
        <dbReference type="Pfam" id="PF20732"/>
    </source>
</evidence>
<dbReference type="AlphaFoldDB" id="A0A809RB72"/>
<dbReference type="InterPro" id="IPR008302">
    <property type="entry name" value="NamZ"/>
</dbReference>
<dbReference type="Gene3D" id="3.90.1150.140">
    <property type="match status" value="1"/>
</dbReference>
<evidence type="ECO:0000313" key="4">
    <source>
        <dbReference type="Proteomes" id="UP000662873"/>
    </source>
</evidence>
<sequence>MVFASVMLSALSIGQAPAVLSGVDVLERSGFQALIGRNVALITNHTGKTADGRSTVDVLFEALGGRLKALFAPEHGIRGDLDERIPDGKDPRTGLPVYSLYNPGTGEQRYQPTSAQLEGVDTLVFDIQDIGARFYTYVGTLGYAMKAAASRGIRVVVLDRPNPIGGQKVEGPVADKERLGLTAFHPIPVRHGMTAGELAGLFKDELKLNVELQVIWCEGWRRDMWWDQTGLTWVNPSPNMRSVTQATLYPGICLVEATNVSVGRGTDTPFEWVGAPWLDGPKIANALNARKIPGVRFYPVRFRPNASRHEGVDCGGVAFLVTERDKLDAVRVGCELAHALKTAHPEWDTSRLVNLLQNSQAAATVLESGYEAAYRQWKAGLDEFVQRRKKYLHYR</sequence>
<accession>A0A809RB72</accession>
<dbReference type="PIRSF" id="PIRSF016719">
    <property type="entry name" value="UCP016719"/>
    <property type="match status" value="1"/>
</dbReference>
<evidence type="ECO:0000259" key="1">
    <source>
        <dbReference type="Pfam" id="PF07075"/>
    </source>
</evidence>
<dbReference type="KEGG" id="npy:NPRO_22840"/>
<evidence type="ECO:0008006" key="5">
    <source>
        <dbReference type="Google" id="ProtNLM"/>
    </source>
</evidence>
<dbReference type="Proteomes" id="UP000662873">
    <property type="component" value="Chromosome"/>
</dbReference>
<feature type="domain" description="Peptidoglycan beta-N-acetylmuramidase NamZ C-terminal" evidence="2">
    <location>
        <begin position="248"/>
        <end position="394"/>
    </location>
</feature>
<dbReference type="InterPro" id="IPR048502">
    <property type="entry name" value="NamZ_N"/>
</dbReference>
<evidence type="ECO:0000313" key="3">
    <source>
        <dbReference type="EMBL" id="BBO24689.1"/>
    </source>
</evidence>
<dbReference type="Pfam" id="PF07075">
    <property type="entry name" value="NamZ_N"/>
    <property type="match status" value="1"/>
</dbReference>
<dbReference type="PANTHER" id="PTHR42915">
    <property type="entry name" value="HYPOTHETICAL 460 KDA PROTEIN IN FEUA-SIGW INTERGENIC REGION [PRECURSOR]"/>
    <property type="match status" value="1"/>
</dbReference>
<feature type="domain" description="Peptidoglycan beta-N-acetylmuramidase NamZ N-terminal" evidence="1">
    <location>
        <begin position="39"/>
        <end position="243"/>
    </location>
</feature>
<dbReference type="InterPro" id="IPR048503">
    <property type="entry name" value="NamZ_C"/>
</dbReference>